<dbReference type="PANTHER" id="PTHR42781:SF4">
    <property type="entry name" value="SPERMIDINE_PUTRESCINE IMPORT ATP-BINDING PROTEIN POTA"/>
    <property type="match status" value="1"/>
</dbReference>
<dbReference type="EMBL" id="QHHQ01000005">
    <property type="protein sequence ID" value="RAH99382.1"/>
    <property type="molecule type" value="Genomic_DNA"/>
</dbReference>
<organism evidence="6 7">
    <name type="scientific">Acuticoccus sediminis</name>
    <dbReference type="NCBI Taxonomy" id="2184697"/>
    <lineage>
        <taxon>Bacteria</taxon>
        <taxon>Pseudomonadati</taxon>
        <taxon>Pseudomonadota</taxon>
        <taxon>Alphaproteobacteria</taxon>
        <taxon>Hyphomicrobiales</taxon>
        <taxon>Amorphaceae</taxon>
        <taxon>Acuticoccus</taxon>
    </lineage>
</organism>
<evidence type="ECO:0000259" key="5">
    <source>
        <dbReference type="PROSITE" id="PS50893"/>
    </source>
</evidence>
<dbReference type="OrthoDB" id="9802264at2"/>
<dbReference type="PROSITE" id="PS00211">
    <property type="entry name" value="ABC_TRANSPORTER_1"/>
    <property type="match status" value="1"/>
</dbReference>
<evidence type="ECO:0000256" key="2">
    <source>
        <dbReference type="ARBA" id="ARBA00022448"/>
    </source>
</evidence>
<dbReference type="Gene3D" id="3.40.50.300">
    <property type="entry name" value="P-loop containing nucleotide triphosphate hydrolases"/>
    <property type="match status" value="1"/>
</dbReference>
<dbReference type="GO" id="GO:0022857">
    <property type="term" value="F:transmembrane transporter activity"/>
    <property type="evidence" value="ECO:0007669"/>
    <property type="project" value="InterPro"/>
</dbReference>
<dbReference type="RefSeq" id="WP_111349548.1">
    <property type="nucleotide sequence ID" value="NZ_JAIWKD010000006.1"/>
</dbReference>
<reference evidence="6 7" key="1">
    <citation type="submission" date="2018-05" db="EMBL/GenBank/DDBJ databases">
        <title>Acuticoccus sediminis sp. nov., isolated from deep-sea sediment of Indian Ocean.</title>
        <authorList>
            <person name="Liu X."/>
            <person name="Lai Q."/>
            <person name="Du Y."/>
            <person name="Sun F."/>
            <person name="Zhang X."/>
            <person name="Wang S."/>
            <person name="Shao Z."/>
        </authorList>
    </citation>
    <scope>NUCLEOTIDE SEQUENCE [LARGE SCALE GENOMIC DNA]</scope>
    <source>
        <strain evidence="6 7">PTG4-2</strain>
    </source>
</reference>
<comment type="caution">
    <text evidence="6">The sequence shown here is derived from an EMBL/GenBank/DDBJ whole genome shotgun (WGS) entry which is preliminary data.</text>
</comment>
<dbReference type="AlphaFoldDB" id="A0A8B2NQB5"/>
<evidence type="ECO:0000256" key="1">
    <source>
        <dbReference type="ARBA" id="ARBA00005417"/>
    </source>
</evidence>
<dbReference type="InterPro" id="IPR008995">
    <property type="entry name" value="Mo/tungstate-bd_C_term_dom"/>
</dbReference>
<dbReference type="Pfam" id="PF00005">
    <property type="entry name" value="ABC_tran"/>
    <property type="match status" value="1"/>
</dbReference>
<dbReference type="InterPro" id="IPR017871">
    <property type="entry name" value="ABC_transporter-like_CS"/>
</dbReference>
<dbReference type="InterPro" id="IPR013611">
    <property type="entry name" value="Transp-assoc_OB_typ2"/>
</dbReference>
<keyword evidence="2" id="KW-0813">Transport</keyword>
<dbReference type="SMART" id="SM00382">
    <property type="entry name" value="AAA"/>
    <property type="match status" value="1"/>
</dbReference>
<dbReference type="GO" id="GO:0016887">
    <property type="term" value="F:ATP hydrolysis activity"/>
    <property type="evidence" value="ECO:0007669"/>
    <property type="project" value="InterPro"/>
</dbReference>
<evidence type="ECO:0000313" key="6">
    <source>
        <dbReference type="EMBL" id="RAH99382.1"/>
    </source>
</evidence>
<comment type="similarity">
    <text evidence="1">Belongs to the ABC transporter superfamily.</text>
</comment>
<dbReference type="PROSITE" id="PS50893">
    <property type="entry name" value="ABC_TRANSPORTER_2"/>
    <property type="match status" value="1"/>
</dbReference>
<dbReference type="InterPro" id="IPR027417">
    <property type="entry name" value="P-loop_NTPase"/>
</dbReference>
<gene>
    <name evidence="6" type="ORF">DLJ53_22910</name>
</gene>
<feature type="domain" description="ABC transporter" evidence="5">
    <location>
        <begin position="6"/>
        <end position="236"/>
    </location>
</feature>
<keyword evidence="3" id="KW-0547">Nucleotide-binding</keyword>
<dbReference type="Proteomes" id="UP000249590">
    <property type="component" value="Unassembled WGS sequence"/>
</dbReference>
<dbReference type="SUPFAM" id="SSF52540">
    <property type="entry name" value="P-loop containing nucleoside triphosphate hydrolases"/>
    <property type="match status" value="1"/>
</dbReference>
<dbReference type="GO" id="GO:0005524">
    <property type="term" value="F:ATP binding"/>
    <property type="evidence" value="ECO:0007669"/>
    <property type="project" value="UniProtKB-KW"/>
</dbReference>
<dbReference type="PANTHER" id="PTHR42781">
    <property type="entry name" value="SPERMIDINE/PUTRESCINE IMPORT ATP-BINDING PROTEIN POTA"/>
    <property type="match status" value="1"/>
</dbReference>
<sequence>MHEAELELIGVAKRYGDTTAVRGVDLKVPAGAYCCLLGPSGCGKTTTLRMIAGHEVATDGDIILGGRNVTGLPPAERGTAMMFQSYALFPHMTVLDNVAFALKVRGMRKAKRRDEAMERLKLVEMTQYAHRRPAELSGGQQQRVALARALVTDPSILLLDEPLSALDPALRLRMRAELKRLQHELGITFVHVTHSQDEALALSDLVVLMKDGHIEQSGTPRDVFDTPRTAFVARFIGAHNVLTEAGREFSLRADKLRLTDVDSGRRAATVTSVEYQGHYVLVRLSAGDELSAMVGEEAMLARPVSEGDTVGIDWSDGDVIVLGRPEADETRAAA</sequence>
<dbReference type="Pfam" id="PF08402">
    <property type="entry name" value="TOBE_2"/>
    <property type="match status" value="1"/>
</dbReference>
<keyword evidence="4 6" id="KW-0067">ATP-binding</keyword>
<dbReference type="InterPro" id="IPR050093">
    <property type="entry name" value="ABC_SmlMolc_Importer"/>
</dbReference>
<evidence type="ECO:0000256" key="4">
    <source>
        <dbReference type="ARBA" id="ARBA00022840"/>
    </source>
</evidence>
<dbReference type="FunFam" id="3.40.50.300:FF:000425">
    <property type="entry name" value="Probable ABC transporter, ATP-binding subunit"/>
    <property type="match status" value="1"/>
</dbReference>
<dbReference type="SUPFAM" id="SSF50331">
    <property type="entry name" value="MOP-like"/>
    <property type="match status" value="1"/>
</dbReference>
<accession>A0A8B2NQB5</accession>
<dbReference type="GO" id="GO:0015697">
    <property type="term" value="P:quaternary ammonium group transport"/>
    <property type="evidence" value="ECO:0007669"/>
    <property type="project" value="UniProtKB-ARBA"/>
</dbReference>
<dbReference type="GO" id="GO:0043190">
    <property type="term" value="C:ATP-binding cassette (ABC) transporter complex"/>
    <property type="evidence" value="ECO:0007669"/>
    <property type="project" value="InterPro"/>
</dbReference>
<dbReference type="InterPro" id="IPR003439">
    <property type="entry name" value="ABC_transporter-like_ATP-bd"/>
</dbReference>
<name>A0A8B2NQB5_9HYPH</name>
<evidence type="ECO:0000313" key="7">
    <source>
        <dbReference type="Proteomes" id="UP000249590"/>
    </source>
</evidence>
<evidence type="ECO:0000256" key="3">
    <source>
        <dbReference type="ARBA" id="ARBA00022741"/>
    </source>
</evidence>
<keyword evidence="7" id="KW-1185">Reference proteome</keyword>
<proteinExistence type="inferred from homology"/>
<dbReference type="InterPro" id="IPR003593">
    <property type="entry name" value="AAA+_ATPase"/>
</dbReference>
<protein>
    <submittedName>
        <fullName evidence="6">Fe3+/spermidine/putrescine ABC transporter ATP-binding protein</fullName>
    </submittedName>
</protein>